<dbReference type="RefSeq" id="WP_099391202.1">
    <property type="nucleotide sequence ID" value="NZ_PDYF01000007.1"/>
</dbReference>
<reference evidence="2 3" key="2">
    <citation type="submission" date="2017-10" db="EMBL/GenBank/DDBJ databases">
        <authorList>
            <person name="Banno H."/>
            <person name="Chua N.-H."/>
        </authorList>
    </citation>
    <scope>NUCLEOTIDE SEQUENCE [LARGE SCALE GENOMIC DNA]</scope>
    <source>
        <strain evidence="2 3">JK626</strain>
    </source>
</reference>
<dbReference type="GO" id="GO:0003724">
    <property type="term" value="F:RNA helicase activity"/>
    <property type="evidence" value="ECO:0007669"/>
    <property type="project" value="InterPro"/>
</dbReference>
<dbReference type="InterPro" id="IPR000605">
    <property type="entry name" value="Helicase_SF3_ssDNA/RNA_vir"/>
</dbReference>
<dbReference type="InterPro" id="IPR027417">
    <property type="entry name" value="P-loop_NTPase"/>
</dbReference>
<dbReference type="Proteomes" id="UP000225889">
    <property type="component" value="Unassembled WGS sequence"/>
</dbReference>
<feature type="domain" description="Helicase superfamily 3 single-stranded DNA/RNA virus" evidence="1">
    <location>
        <begin position="259"/>
        <end position="318"/>
    </location>
</feature>
<dbReference type="GO" id="GO:0003723">
    <property type="term" value="F:RNA binding"/>
    <property type="evidence" value="ECO:0007669"/>
    <property type="project" value="InterPro"/>
</dbReference>
<evidence type="ECO:0000313" key="3">
    <source>
        <dbReference type="Proteomes" id="UP000225889"/>
    </source>
</evidence>
<comment type="caution">
    <text evidence="2">The sequence shown here is derived from an EMBL/GenBank/DDBJ whole genome shotgun (WGS) entry which is preliminary data.</text>
</comment>
<protein>
    <recommendedName>
        <fullName evidence="1">Helicase superfamily 3 single-stranded DNA/RNA virus domain-containing protein</fullName>
    </recommendedName>
</protein>
<evidence type="ECO:0000259" key="1">
    <source>
        <dbReference type="Pfam" id="PF00910"/>
    </source>
</evidence>
<dbReference type="SUPFAM" id="SSF52540">
    <property type="entry name" value="P-loop containing nucleoside triphosphate hydrolases"/>
    <property type="match status" value="1"/>
</dbReference>
<dbReference type="EMBL" id="PDYF01000007">
    <property type="protein sequence ID" value="PHU35983.1"/>
    <property type="molecule type" value="Genomic_DNA"/>
</dbReference>
<dbReference type="Gene3D" id="3.40.1310.30">
    <property type="match status" value="1"/>
</dbReference>
<gene>
    <name evidence="2" type="ORF">CSX01_01760</name>
</gene>
<accession>A0A2G3DYN1</accession>
<reference evidence="2 3" key="1">
    <citation type="submission" date="2017-10" db="EMBL/GenBank/DDBJ databases">
        <title>Resolving the taxonomy of Roseburia spp., Eubacterium rectale and Agathobacter spp. through phylogenomic analysis.</title>
        <authorList>
            <person name="Sheridan P.O."/>
            <person name="Walker A.W."/>
            <person name="Duncan S.H."/>
            <person name="Scott K.P."/>
            <person name="Toole P.W.O."/>
            <person name="Luis P."/>
            <person name="Flint H.J."/>
        </authorList>
    </citation>
    <scope>NUCLEOTIDE SEQUENCE [LARGE SCALE GENOMIC DNA]</scope>
    <source>
        <strain evidence="2 3">JK626</strain>
    </source>
</reference>
<proteinExistence type="predicted"/>
<evidence type="ECO:0000313" key="2">
    <source>
        <dbReference type="EMBL" id="PHU35983.1"/>
    </source>
</evidence>
<dbReference type="AlphaFoldDB" id="A0A2G3DYN1"/>
<name>A0A2G3DYN1_9FIRM</name>
<sequence length="544" mass="62110">MANNLTARVFQLVQFFVNPKTGEKLLDDDYANKLAVYLSAMMQKHSHLIKDFAIIVHDQDIYTEQEVEEHIVKLREEYAKSGNTDENGLDNYIQENQYKFVSQPKPKHIHVVITTGKTPTPISRIADILSLTNETAKIPENCIQIVKGRGGFEDACVYLTHIDERQQALGKYEYDSTKVISSFDYDLLVDNYYRSKKKYGILLTGKNELRMKVMEEGMTLRQAQMYAPLQYAEDIDKLKKLRSIYLENQVPPSVRVTFYLCGKGGCGKDTMARGLARALAGTDVKEADPFFIVGANKVSFDGYDGEPVIIWSDRRAVDLITQFGRDNFLNMFDPHPVKTIQNKKYGSVNLIHKYNIITGPESYEEFLNGLSGQYTDKNGIFHEAENKQQFYRRLPIIIPIRENDFDVLLNKGWLTNDSTLFLEYSAYKNIQGSMAKIASKLGASREGQKYINQTIAPVIEMAQPIIAKEYIIDAEDDYNEFVNYGKTPEQIINENMYTDPFDILEDCGILDEAIQNGLYEEPILDIPYDNFAAEGLPDLSKLFN</sequence>
<organism evidence="2 3">
    <name type="scientific">Pseudobutyrivibrio ruminis</name>
    <dbReference type="NCBI Taxonomy" id="46206"/>
    <lineage>
        <taxon>Bacteria</taxon>
        <taxon>Bacillati</taxon>
        <taxon>Bacillota</taxon>
        <taxon>Clostridia</taxon>
        <taxon>Lachnospirales</taxon>
        <taxon>Lachnospiraceae</taxon>
        <taxon>Pseudobutyrivibrio</taxon>
    </lineage>
</organism>
<dbReference type="Pfam" id="PF00910">
    <property type="entry name" value="RNA_helicase"/>
    <property type="match status" value="1"/>
</dbReference>